<dbReference type="EMBL" id="MSCH01000003">
    <property type="protein sequence ID" value="PQJ54063.1"/>
    <property type="molecule type" value="Genomic_DNA"/>
</dbReference>
<evidence type="ECO:0000256" key="1">
    <source>
        <dbReference type="SAM" id="Phobius"/>
    </source>
</evidence>
<feature type="transmembrane region" description="Helical" evidence="1">
    <location>
        <begin position="21"/>
        <end position="40"/>
    </location>
</feature>
<protein>
    <submittedName>
        <fullName evidence="2">Uncharacterized protein</fullName>
    </submittedName>
</protein>
<feature type="transmembrane region" description="Helical" evidence="1">
    <location>
        <begin position="55"/>
        <end position="76"/>
    </location>
</feature>
<dbReference type="RefSeq" id="WP_105052573.1">
    <property type="nucleotide sequence ID" value="NZ_BMYG01000007.1"/>
</dbReference>
<comment type="caution">
    <text evidence="2">The sequence shown here is derived from an EMBL/GenBank/DDBJ whole genome shotgun (WGS) entry which is preliminary data.</text>
</comment>
<keyword evidence="3" id="KW-1185">Reference proteome</keyword>
<evidence type="ECO:0000313" key="2">
    <source>
        <dbReference type="EMBL" id="PQJ54063.1"/>
    </source>
</evidence>
<keyword evidence="1" id="KW-0472">Membrane</keyword>
<sequence>MYKKQVKDKDYIPNYIPTKKRIEKLILIIVLLAYGGYGLFKGELYLAYRQGEVTLYGNAIYIAFSALIVGIAYLALGIIDHYDKRNNEHVYRRFEAILKGFAVLILLTAIFANYISTIK</sequence>
<proteinExistence type="predicted"/>
<dbReference type="AlphaFoldDB" id="A0A2S7UVT4"/>
<accession>A0A2S7UVT4</accession>
<reference evidence="2 3" key="1">
    <citation type="submission" date="2016-12" db="EMBL/GenBank/DDBJ databases">
        <title>Diversity of luminous bacteria.</title>
        <authorList>
            <person name="Yoshizawa S."/>
            <person name="Kogure K."/>
        </authorList>
    </citation>
    <scope>NUCLEOTIDE SEQUENCE [LARGE SCALE GENOMIC DNA]</scope>
    <source>
        <strain evidence="2 3">SA4-48</strain>
    </source>
</reference>
<dbReference type="OrthoDB" id="8538198at2"/>
<gene>
    <name evidence="2" type="ORF">BTO11_10650</name>
</gene>
<dbReference type="Proteomes" id="UP000239007">
    <property type="component" value="Unassembled WGS sequence"/>
</dbReference>
<organism evidence="2 3">
    <name type="scientific">Psychrosphaera saromensis</name>
    <dbReference type="NCBI Taxonomy" id="716813"/>
    <lineage>
        <taxon>Bacteria</taxon>
        <taxon>Pseudomonadati</taxon>
        <taxon>Pseudomonadota</taxon>
        <taxon>Gammaproteobacteria</taxon>
        <taxon>Alteromonadales</taxon>
        <taxon>Pseudoalteromonadaceae</taxon>
        <taxon>Psychrosphaera</taxon>
    </lineage>
</organism>
<name>A0A2S7UVT4_9GAMM</name>
<keyword evidence="1" id="KW-1133">Transmembrane helix</keyword>
<evidence type="ECO:0000313" key="3">
    <source>
        <dbReference type="Proteomes" id="UP000239007"/>
    </source>
</evidence>
<keyword evidence="1" id="KW-0812">Transmembrane</keyword>
<feature type="transmembrane region" description="Helical" evidence="1">
    <location>
        <begin position="96"/>
        <end position="115"/>
    </location>
</feature>